<dbReference type="RefSeq" id="WP_087514202.1">
    <property type="nucleotide sequence ID" value="NZ_CP032134.1"/>
</dbReference>
<proteinExistence type="predicted"/>
<name>A0A3B7LY63_9GAMM</name>
<dbReference type="EMBL" id="CP032134">
    <property type="protein sequence ID" value="AXY55399.1"/>
    <property type="molecule type" value="Genomic_DNA"/>
</dbReference>
<dbReference type="Proteomes" id="UP000263753">
    <property type="component" value="Chromosome"/>
</dbReference>
<sequence>MYIKKISIIIFFLSLVACYSVENKVLSSDSQEQSELKVSPNLNLLKDEYTKMVLPFYSKVLYGNNRFLNLNNYPHNQNDIKLFYSGEEPVRILMTAVKKIGNVEYLLSLIVVNFNDYEGGGPAQVIFLSGGENKKSNYENTLFISMGGKFPMLDDIVKFNSINDSTLKNYCIKSFVLNQDLSKKEVMECVGKDSDIQEKSFKFNTEQLGYDEIQN</sequence>
<protein>
    <recommendedName>
        <fullName evidence="3">Lipoprotein</fullName>
    </recommendedName>
</protein>
<evidence type="ECO:0008006" key="3">
    <source>
        <dbReference type="Google" id="ProtNLM"/>
    </source>
</evidence>
<accession>A0A3B7LY63</accession>
<dbReference type="AlphaFoldDB" id="A0A3B7LY63"/>
<evidence type="ECO:0000313" key="1">
    <source>
        <dbReference type="EMBL" id="AXY55399.1"/>
    </source>
</evidence>
<gene>
    <name evidence="1" type="ORF">CDG60_01510</name>
</gene>
<reference evidence="2" key="1">
    <citation type="submission" date="2018-09" db="EMBL/GenBank/DDBJ databases">
        <title>The complete genome of Acinetobacter sp. strain WCHAc010005.</title>
        <authorList>
            <person name="Hu Y."/>
            <person name="Long H."/>
            <person name="Feng Y."/>
            <person name="Zong Z."/>
        </authorList>
    </citation>
    <scope>NUCLEOTIDE SEQUENCE [LARGE SCALE GENOMIC DNA]</scope>
    <source>
        <strain evidence="2">WCHAc010005</strain>
    </source>
</reference>
<dbReference type="KEGG" id="achi:CDG60_01510"/>
<evidence type="ECO:0000313" key="2">
    <source>
        <dbReference type="Proteomes" id="UP000263753"/>
    </source>
</evidence>
<dbReference type="PROSITE" id="PS51257">
    <property type="entry name" value="PROKAR_LIPOPROTEIN"/>
    <property type="match status" value="1"/>
</dbReference>
<organism evidence="1 2">
    <name type="scientific">Acinetobacter chinensis</name>
    <dbReference type="NCBI Taxonomy" id="2004650"/>
    <lineage>
        <taxon>Bacteria</taxon>
        <taxon>Pseudomonadati</taxon>
        <taxon>Pseudomonadota</taxon>
        <taxon>Gammaproteobacteria</taxon>
        <taxon>Moraxellales</taxon>
        <taxon>Moraxellaceae</taxon>
        <taxon>Acinetobacter</taxon>
    </lineage>
</organism>